<gene>
    <name evidence="2" type="ORF">RFULGI_LOCUS5939</name>
</gene>
<sequence>DVKDENGDNLLVLAAREKQSATVDWILETIPEASTRDCIEAAMKLSDRKERSKLAKWKGSEGASRRRLVQENLELRRQLKTETEPTKETNYESASD</sequence>
<keyword evidence="3" id="KW-1185">Reference proteome</keyword>
<accession>A0A9N9G651</accession>
<comment type="caution">
    <text evidence="2">The sequence shown here is derived from an EMBL/GenBank/DDBJ whole genome shotgun (WGS) entry which is preliminary data.</text>
</comment>
<feature type="region of interest" description="Disordered" evidence="1">
    <location>
        <begin position="68"/>
        <end position="96"/>
    </location>
</feature>
<reference evidence="2" key="1">
    <citation type="submission" date="2021-06" db="EMBL/GenBank/DDBJ databases">
        <authorList>
            <person name="Kallberg Y."/>
            <person name="Tangrot J."/>
            <person name="Rosling A."/>
        </authorList>
    </citation>
    <scope>NUCLEOTIDE SEQUENCE</scope>
    <source>
        <strain evidence="2">IN212</strain>
    </source>
</reference>
<evidence type="ECO:0000313" key="3">
    <source>
        <dbReference type="Proteomes" id="UP000789396"/>
    </source>
</evidence>
<protein>
    <submittedName>
        <fullName evidence="2">11180_t:CDS:1</fullName>
    </submittedName>
</protein>
<evidence type="ECO:0000256" key="1">
    <source>
        <dbReference type="SAM" id="MobiDB-lite"/>
    </source>
</evidence>
<evidence type="ECO:0000313" key="2">
    <source>
        <dbReference type="EMBL" id="CAG8583295.1"/>
    </source>
</evidence>
<feature type="non-terminal residue" evidence="2">
    <location>
        <position position="1"/>
    </location>
</feature>
<dbReference type="EMBL" id="CAJVPZ010007212">
    <property type="protein sequence ID" value="CAG8583295.1"/>
    <property type="molecule type" value="Genomic_DNA"/>
</dbReference>
<dbReference type="Proteomes" id="UP000789396">
    <property type="component" value="Unassembled WGS sequence"/>
</dbReference>
<feature type="compositionally biased region" description="Basic and acidic residues" evidence="1">
    <location>
        <begin position="73"/>
        <end position="90"/>
    </location>
</feature>
<dbReference type="OrthoDB" id="10361428at2759"/>
<dbReference type="AlphaFoldDB" id="A0A9N9G651"/>
<name>A0A9N9G651_9GLOM</name>
<organism evidence="2 3">
    <name type="scientific">Racocetra fulgida</name>
    <dbReference type="NCBI Taxonomy" id="60492"/>
    <lineage>
        <taxon>Eukaryota</taxon>
        <taxon>Fungi</taxon>
        <taxon>Fungi incertae sedis</taxon>
        <taxon>Mucoromycota</taxon>
        <taxon>Glomeromycotina</taxon>
        <taxon>Glomeromycetes</taxon>
        <taxon>Diversisporales</taxon>
        <taxon>Gigasporaceae</taxon>
        <taxon>Racocetra</taxon>
    </lineage>
</organism>
<proteinExistence type="predicted"/>